<dbReference type="Pfam" id="PF00856">
    <property type="entry name" value="SET"/>
    <property type="match status" value="1"/>
</dbReference>
<evidence type="ECO:0000313" key="10">
    <source>
        <dbReference type="RefSeq" id="XP_031553066.1"/>
    </source>
</evidence>
<dbReference type="SMART" id="SM00468">
    <property type="entry name" value="PreSET"/>
    <property type="match status" value="1"/>
</dbReference>
<dbReference type="GO" id="GO:0008270">
    <property type="term" value="F:zinc ion binding"/>
    <property type="evidence" value="ECO:0007669"/>
    <property type="project" value="InterPro"/>
</dbReference>
<dbReference type="PANTHER" id="PTHR46307:SF4">
    <property type="entry name" value="G9A, ISOFORM B"/>
    <property type="match status" value="1"/>
</dbReference>
<feature type="compositionally biased region" description="Low complexity" evidence="6">
    <location>
        <begin position="138"/>
        <end position="153"/>
    </location>
</feature>
<dbReference type="SMART" id="SM00317">
    <property type="entry name" value="SET"/>
    <property type="match status" value="1"/>
</dbReference>
<organism evidence="9 10">
    <name type="scientific">Actinia tenebrosa</name>
    <name type="common">Australian red waratah sea anemone</name>
    <dbReference type="NCBI Taxonomy" id="6105"/>
    <lineage>
        <taxon>Eukaryota</taxon>
        <taxon>Metazoa</taxon>
        <taxon>Cnidaria</taxon>
        <taxon>Anthozoa</taxon>
        <taxon>Hexacorallia</taxon>
        <taxon>Actiniaria</taxon>
        <taxon>Actiniidae</taxon>
        <taxon>Actinia</taxon>
    </lineage>
</organism>
<comment type="subcellular location">
    <subcellularLocation>
        <location evidence="1">Chromosome</location>
    </subcellularLocation>
</comment>
<keyword evidence="3" id="KW-0808">Transferase</keyword>
<evidence type="ECO:0000259" key="8">
    <source>
        <dbReference type="PROSITE" id="PS50867"/>
    </source>
</evidence>
<feature type="region of interest" description="Disordered" evidence="6">
    <location>
        <begin position="138"/>
        <end position="222"/>
    </location>
</feature>
<keyword evidence="2" id="KW-0158">Chromosome</keyword>
<dbReference type="AlphaFoldDB" id="A0A6P8HBQ4"/>
<evidence type="ECO:0000313" key="9">
    <source>
        <dbReference type="Proteomes" id="UP000515163"/>
    </source>
</evidence>
<dbReference type="PROSITE" id="PS50297">
    <property type="entry name" value="ANK_REP_REGION"/>
    <property type="match status" value="5"/>
</dbReference>
<dbReference type="Proteomes" id="UP000515163">
    <property type="component" value="Unplaced"/>
</dbReference>
<dbReference type="RefSeq" id="XP_031553066.1">
    <property type="nucleotide sequence ID" value="XM_031697206.1"/>
</dbReference>
<dbReference type="PANTHER" id="PTHR46307">
    <property type="entry name" value="G9A, ISOFORM B"/>
    <property type="match status" value="1"/>
</dbReference>
<dbReference type="GO" id="GO:0000785">
    <property type="term" value="C:chromatin"/>
    <property type="evidence" value="ECO:0007669"/>
    <property type="project" value="TreeGrafter"/>
</dbReference>
<dbReference type="Pfam" id="PF05033">
    <property type="entry name" value="Pre-SET"/>
    <property type="match status" value="1"/>
</dbReference>
<accession>A0A6P8HBQ4</accession>
<dbReference type="CDD" id="cd10543">
    <property type="entry name" value="SET_EHMT"/>
    <property type="match status" value="1"/>
</dbReference>
<feature type="compositionally biased region" description="Low complexity" evidence="6">
    <location>
        <begin position="447"/>
        <end position="471"/>
    </location>
</feature>
<feature type="domain" description="SET" evidence="7">
    <location>
        <begin position="892"/>
        <end position="1011"/>
    </location>
</feature>
<feature type="region of interest" description="Disordered" evidence="6">
    <location>
        <begin position="447"/>
        <end position="483"/>
    </location>
</feature>
<feature type="compositionally biased region" description="Polar residues" evidence="6">
    <location>
        <begin position="366"/>
        <end position="381"/>
    </location>
</feature>
<feature type="repeat" description="ANK" evidence="5">
    <location>
        <begin position="572"/>
        <end position="604"/>
    </location>
</feature>
<dbReference type="Pfam" id="PF12796">
    <property type="entry name" value="Ank_2"/>
    <property type="match status" value="2"/>
</dbReference>
<keyword evidence="3" id="KW-0489">Methyltransferase</keyword>
<gene>
    <name evidence="10" type="primary">LOC116290201</name>
</gene>
<dbReference type="InterPro" id="IPR046341">
    <property type="entry name" value="SET_dom_sf"/>
</dbReference>
<dbReference type="Gene3D" id="2.170.270.10">
    <property type="entry name" value="SET domain"/>
    <property type="match status" value="1"/>
</dbReference>
<evidence type="ECO:0000256" key="3">
    <source>
        <dbReference type="ARBA" id="ARBA00022603"/>
    </source>
</evidence>
<dbReference type="SUPFAM" id="SSF82199">
    <property type="entry name" value="SET domain"/>
    <property type="match status" value="1"/>
</dbReference>
<feature type="repeat" description="ANK" evidence="5">
    <location>
        <begin position="605"/>
        <end position="627"/>
    </location>
</feature>
<evidence type="ECO:0000259" key="7">
    <source>
        <dbReference type="PROSITE" id="PS50280"/>
    </source>
</evidence>
<dbReference type="GO" id="GO:0046974">
    <property type="term" value="F:histone H3K9 methyltransferase activity"/>
    <property type="evidence" value="ECO:0007669"/>
    <property type="project" value="TreeGrafter"/>
</dbReference>
<evidence type="ECO:0000256" key="5">
    <source>
        <dbReference type="PROSITE-ProRule" id="PRU00023"/>
    </source>
</evidence>
<keyword evidence="4" id="KW-0949">S-adenosyl-L-methionine</keyword>
<dbReference type="InterPro" id="IPR001214">
    <property type="entry name" value="SET_dom"/>
</dbReference>
<dbReference type="GO" id="GO:0002039">
    <property type="term" value="F:p53 binding"/>
    <property type="evidence" value="ECO:0007669"/>
    <property type="project" value="InterPro"/>
</dbReference>
<keyword evidence="5" id="KW-0040">ANK repeat</keyword>
<sequence length="1038" mass="115123">MFTGRHFADFNPQEQYLEPIPIHSPSRHMNSSCSSEKNVNFEEAFNRKIEHLLSEKGQSDYNQLKKPSTSSSNLSLSTDYLQTSSPQPFVSVTRKEDKTTKDNSIIEMSVETSLDNDTTDEPVEFSLSVNDELILSDQSLDSSSSNASPSAADNTKNIDVQAGPSMIISINSVPSRFPKRRRSSLDEKNKPPPPKTVKIAPFNRAPSGGSLSFPHETGQPEIGAVADGGKSLICHAVPLTANMISKTRKPPGTEMVSIGKADAFVACIPMSCEGKFTPSQCTIPKQNKCSCKAHIKKQVQGMNKNDPLVIDSDDDDDEEEVTIVNEVRPPSTTNTPTKVISSIDIKTPTTSHSTDIDVTTTNMTTAPNKETPTHTDSQPSALQKEPMATPLSPRHRARLSADFKSHQKPAPQISSQAIRTLDLSTSTQTSIVATKFNDRLKAIERAASSSATSATSAVSESSPSPSSSPSSKPVEEHDVVSSPDNLLKMLQEIKRERPYKKLRVTARNLHQAVKNNNLSKVLALLVEGCKPNVQVETEKGRTAVHAAAAGGFLDIITCLKMSGGDLDVLDYDMRTPLFDAVENNRIKTVIYLIDAGASLRVKDQGGMTLLHVAARRGHDEIIRILLDSKKFNINQKDDGGWTAIMWAAEDKMVETAKLLLHRGGNVHLRDLELNIPLHWAAFAGSYQMSLVLLENRSDLHAINRHGETPIHIAARENNYSCVQLFLNRGARIDITNNEGSTPLQVALPETKSRQLIETKKLLLQCQPQPQYRLLSCDISRGQENVAIPCVNEVDDEPFPEFSFVKECCEVGGAGIEWNINTIQACICEGDCGNNPNCSCGKMCDEEVIWYDKEGLLCPEIHKLDRPLVFECNKMCKCWSYCRNRVVQKGMQYPLQLFKTKKKGWGVRALCAIPKGTFLCEYTGELISDAEADTRESDAYLFDLDCKESEHELYCIDGGRYGNISRFINHSCEPNTIPTRAFVDHQDIRFPRIAFFSSKDIDMYEEVCFNYGDRFWEVKKEEFFCQCGTPSCNYKAPNS</sequence>
<evidence type="ECO:0000256" key="6">
    <source>
        <dbReference type="SAM" id="MobiDB-lite"/>
    </source>
</evidence>
<dbReference type="GO" id="GO:0005634">
    <property type="term" value="C:nucleus"/>
    <property type="evidence" value="ECO:0007669"/>
    <property type="project" value="InterPro"/>
</dbReference>
<proteinExistence type="predicted"/>
<dbReference type="InterPro" id="IPR007728">
    <property type="entry name" value="Pre-SET_dom"/>
</dbReference>
<feature type="repeat" description="ANK" evidence="5">
    <location>
        <begin position="539"/>
        <end position="571"/>
    </location>
</feature>
<dbReference type="SUPFAM" id="SSF48403">
    <property type="entry name" value="Ankyrin repeat"/>
    <property type="match status" value="1"/>
</dbReference>
<feature type="domain" description="Pre-SET" evidence="8">
    <location>
        <begin position="823"/>
        <end position="889"/>
    </location>
</feature>
<feature type="compositionally biased region" description="Low complexity" evidence="6">
    <location>
        <begin position="356"/>
        <end position="365"/>
    </location>
</feature>
<dbReference type="SMART" id="SM00248">
    <property type="entry name" value="ANK"/>
    <property type="match status" value="7"/>
</dbReference>
<feature type="region of interest" description="Disordered" evidence="6">
    <location>
        <begin position="84"/>
        <end position="103"/>
    </location>
</feature>
<reference evidence="10" key="1">
    <citation type="submission" date="2025-08" db="UniProtKB">
        <authorList>
            <consortium name="RefSeq"/>
        </authorList>
    </citation>
    <scope>IDENTIFICATION</scope>
    <source>
        <tissue evidence="10">Tentacle</tissue>
    </source>
</reference>
<dbReference type="GO" id="GO:0032259">
    <property type="term" value="P:methylation"/>
    <property type="evidence" value="ECO:0007669"/>
    <property type="project" value="UniProtKB-KW"/>
</dbReference>
<dbReference type="GO" id="GO:0000122">
    <property type="term" value="P:negative regulation of transcription by RNA polymerase II"/>
    <property type="evidence" value="ECO:0007669"/>
    <property type="project" value="TreeGrafter"/>
</dbReference>
<protein>
    <submittedName>
        <fullName evidence="10">Histone-lysine N-methyltransferase EHMT1-like isoform X1</fullName>
    </submittedName>
</protein>
<dbReference type="OrthoDB" id="5792673at2759"/>
<dbReference type="Pfam" id="PF13637">
    <property type="entry name" value="Ank_4"/>
    <property type="match status" value="1"/>
</dbReference>
<dbReference type="PROSITE" id="PS50088">
    <property type="entry name" value="ANK_REPEAT"/>
    <property type="match status" value="6"/>
</dbReference>
<dbReference type="InParanoid" id="A0A6P8HBQ4"/>
<dbReference type="PROSITE" id="PS50280">
    <property type="entry name" value="SET"/>
    <property type="match status" value="1"/>
</dbReference>
<dbReference type="KEGG" id="aten:116290201"/>
<feature type="repeat" description="ANK" evidence="5">
    <location>
        <begin position="639"/>
        <end position="671"/>
    </location>
</feature>
<dbReference type="InterPro" id="IPR043550">
    <property type="entry name" value="EHMT1/EHMT2"/>
</dbReference>
<feature type="repeat" description="ANK" evidence="5">
    <location>
        <begin position="672"/>
        <end position="704"/>
    </location>
</feature>
<dbReference type="PROSITE" id="PS50867">
    <property type="entry name" value="PRE_SET"/>
    <property type="match status" value="1"/>
</dbReference>
<evidence type="ECO:0000256" key="1">
    <source>
        <dbReference type="ARBA" id="ARBA00004286"/>
    </source>
</evidence>
<dbReference type="InterPro" id="IPR002110">
    <property type="entry name" value="Ankyrin_rpt"/>
</dbReference>
<feature type="region of interest" description="Disordered" evidence="6">
    <location>
        <begin position="344"/>
        <end position="394"/>
    </location>
</feature>
<feature type="repeat" description="ANK" evidence="5">
    <location>
        <begin position="705"/>
        <end position="737"/>
    </location>
</feature>
<keyword evidence="9" id="KW-1185">Reference proteome</keyword>
<evidence type="ECO:0000256" key="4">
    <source>
        <dbReference type="ARBA" id="ARBA00022691"/>
    </source>
</evidence>
<dbReference type="InterPro" id="IPR036770">
    <property type="entry name" value="Ankyrin_rpt-contain_sf"/>
</dbReference>
<evidence type="ECO:0000256" key="2">
    <source>
        <dbReference type="ARBA" id="ARBA00022454"/>
    </source>
</evidence>
<dbReference type="GeneID" id="116290201"/>
<name>A0A6P8HBQ4_ACTTE</name>
<dbReference type="Gene3D" id="1.25.40.20">
    <property type="entry name" value="Ankyrin repeat-containing domain"/>
    <property type="match status" value="2"/>
</dbReference>